<sequence length="255" mass="28407">MTFTLDDAKAMAPENAFDVTAENYVARWKTPNEYHREGYVTGARFAAFALARDILTELQPELTGWTVATYDNEPATLNSDRVSLRKGPARIWLTCQSWGAAGFQRVKFQAYCVSEDNRSGPSVEASAALDRGAAAIAKEIKRRILPRLEDLTKAQNTKDKAARETAARFAAKLEKLIRKYPDLRIKAEQPEKADYISVSTKYGAAISADLRIYETSARPDGELVWRAMPRSGYGVSIDDIDSKAGREFFALLNRA</sequence>
<dbReference type="RefSeq" id="WP_119134913.1">
    <property type="nucleotide sequence ID" value="NZ_QXXQ01000005.1"/>
</dbReference>
<dbReference type="EMBL" id="QXXQ01000005">
    <property type="protein sequence ID" value="RID91852.1"/>
    <property type="molecule type" value="Genomic_DNA"/>
</dbReference>
<organism evidence="1 2">
    <name type="scientific">Gemmobacter lutimaris</name>
    <dbReference type="NCBI Taxonomy" id="2306023"/>
    <lineage>
        <taxon>Bacteria</taxon>
        <taxon>Pseudomonadati</taxon>
        <taxon>Pseudomonadota</taxon>
        <taxon>Alphaproteobacteria</taxon>
        <taxon>Rhodobacterales</taxon>
        <taxon>Paracoccaceae</taxon>
        <taxon>Gemmobacter</taxon>
    </lineage>
</organism>
<gene>
    <name evidence="1" type="ORF">D2N39_11485</name>
</gene>
<proteinExistence type="predicted"/>
<keyword evidence="2" id="KW-1185">Reference proteome</keyword>
<dbReference type="AlphaFoldDB" id="A0A398BN66"/>
<dbReference type="Proteomes" id="UP000266649">
    <property type="component" value="Unassembled WGS sequence"/>
</dbReference>
<protein>
    <submittedName>
        <fullName evidence="1">Uncharacterized protein</fullName>
    </submittedName>
</protein>
<reference evidence="1 2" key="1">
    <citation type="submission" date="2018-09" db="EMBL/GenBank/DDBJ databases">
        <title>Gemmobacter lutimaris sp. nov., a marine bacterium isolated from tidal flat.</title>
        <authorList>
            <person name="Lee D.W."/>
            <person name="Yoo Y."/>
            <person name="Kim J.-J."/>
            <person name="Kim B.S."/>
        </authorList>
    </citation>
    <scope>NUCLEOTIDE SEQUENCE [LARGE SCALE GENOMIC DNA]</scope>
    <source>
        <strain evidence="1 2">YJ-T1-11</strain>
    </source>
</reference>
<evidence type="ECO:0000313" key="1">
    <source>
        <dbReference type="EMBL" id="RID91852.1"/>
    </source>
</evidence>
<evidence type="ECO:0000313" key="2">
    <source>
        <dbReference type="Proteomes" id="UP000266649"/>
    </source>
</evidence>
<comment type="caution">
    <text evidence="1">The sequence shown here is derived from an EMBL/GenBank/DDBJ whole genome shotgun (WGS) entry which is preliminary data.</text>
</comment>
<dbReference type="OrthoDB" id="1491023at2"/>
<name>A0A398BN66_9RHOB</name>
<accession>A0A398BN66</accession>